<reference evidence="2" key="2">
    <citation type="submission" date="2023-06" db="EMBL/GenBank/DDBJ databases">
        <authorList>
            <person name="Spilker T."/>
        </authorList>
    </citation>
    <scope>NUCLEOTIDE SEQUENCE</scope>
    <source>
        <strain evidence="2">FLAC1071</strain>
    </source>
</reference>
<reference evidence="2" key="1">
    <citation type="submission" date="2023-06" db="EMBL/GenBank/DDBJ databases">
        <title>Itaconate inhibition of nontuberculous mycobacteria.</title>
        <authorList>
            <person name="Breen P."/>
            <person name="Zimbric M."/>
            <person name="Caverly L."/>
        </authorList>
    </citation>
    <scope>NUCLEOTIDE SEQUENCE</scope>
    <source>
        <strain evidence="2">FLAC1071</strain>
    </source>
</reference>
<sequence>MAIQRHNCPLSAPAPRTDPPSEPAQSSTSPAVDVQMVCELSQETANGPFQAVLVREETRHWEDDPVPDIVENVVGKVELHCALPDVFAEVDRWLLAGHHLRVQPATWTPGDTGPDSGVVVLLEARASACA</sequence>
<feature type="region of interest" description="Disordered" evidence="1">
    <location>
        <begin position="1"/>
        <end position="31"/>
    </location>
</feature>
<protein>
    <submittedName>
        <fullName evidence="2">Uncharacterized protein</fullName>
    </submittedName>
</protein>
<evidence type="ECO:0000313" key="2">
    <source>
        <dbReference type="EMBL" id="MDM3930319.1"/>
    </source>
</evidence>
<gene>
    <name evidence="2" type="ORF">QRB35_30790</name>
</gene>
<evidence type="ECO:0000313" key="3">
    <source>
        <dbReference type="Proteomes" id="UP001529272"/>
    </source>
</evidence>
<proteinExistence type="predicted"/>
<keyword evidence="3" id="KW-1185">Reference proteome</keyword>
<organism evidence="2 3">
    <name type="scientific">Mycobacterium intracellulare subsp. chimaera</name>
    <dbReference type="NCBI Taxonomy" id="222805"/>
    <lineage>
        <taxon>Bacteria</taxon>
        <taxon>Bacillati</taxon>
        <taxon>Actinomycetota</taxon>
        <taxon>Actinomycetes</taxon>
        <taxon>Mycobacteriales</taxon>
        <taxon>Mycobacteriaceae</taxon>
        <taxon>Mycobacterium</taxon>
        <taxon>Mycobacterium avium complex (MAC)</taxon>
    </lineage>
</organism>
<dbReference type="Proteomes" id="UP001529272">
    <property type="component" value="Unassembled WGS sequence"/>
</dbReference>
<name>A0ABT7PAK2_MYCIT</name>
<evidence type="ECO:0000256" key="1">
    <source>
        <dbReference type="SAM" id="MobiDB-lite"/>
    </source>
</evidence>
<comment type="caution">
    <text evidence="2">The sequence shown here is derived from an EMBL/GenBank/DDBJ whole genome shotgun (WGS) entry which is preliminary data.</text>
</comment>
<accession>A0ABT7PAK2</accession>
<dbReference type="EMBL" id="JASZZX010000075">
    <property type="protein sequence ID" value="MDM3930319.1"/>
    <property type="molecule type" value="Genomic_DNA"/>
</dbReference>
<dbReference type="RefSeq" id="WP_142304819.1">
    <property type="nucleotide sequence ID" value="NZ_CP012886.2"/>
</dbReference>